<organism evidence="6 7">
    <name type="scientific">Pedosphaera parvula (strain Ellin514)</name>
    <dbReference type="NCBI Taxonomy" id="320771"/>
    <lineage>
        <taxon>Bacteria</taxon>
        <taxon>Pseudomonadati</taxon>
        <taxon>Verrucomicrobiota</taxon>
        <taxon>Pedosphaerae</taxon>
        <taxon>Pedosphaerales</taxon>
        <taxon>Pedosphaeraceae</taxon>
        <taxon>Pedosphaera</taxon>
    </lineage>
</organism>
<keyword evidence="3 6" id="KW-0808">Transferase</keyword>
<evidence type="ECO:0000313" key="6">
    <source>
        <dbReference type="EMBL" id="EEF58813.1"/>
    </source>
</evidence>
<evidence type="ECO:0000256" key="3">
    <source>
        <dbReference type="ARBA" id="ARBA00022679"/>
    </source>
</evidence>
<evidence type="ECO:0000259" key="5">
    <source>
        <dbReference type="Pfam" id="PF00535"/>
    </source>
</evidence>
<dbReference type="Pfam" id="PF00535">
    <property type="entry name" value="Glycos_transf_2"/>
    <property type="match status" value="1"/>
</dbReference>
<dbReference type="InterPro" id="IPR029044">
    <property type="entry name" value="Nucleotide-diphossugar_trans"/>
</dbReference>
<dbReference type="RefSeq" id="WP_007417206.1">
    <property type="nucleotide sequence ID" value="NZ_ABOX02000037.1"/>
</dbReference>
<evidence type="ECO:0000256" key="4">
    <source>
        <dbReference type="SAM" id="MobiDB-lite"/>
    </source>
</evidence>
<dbReference type="EMBL" id="ABOX02000037">
    <property type="protein sequence ID" value="EEF58813.1"/>
    <property type="molecule type" value="Genomic_DNA"/>
</dbReference>
<dbReference type="InterPro" id="IPR039528">
    <property type="entry name" value="DPM1-like"/>
</dbReference>
<dbReference type="PANTHER" id="PTHR43398">
    <property type="entry name" value="DOLICHOL-PHOSPHATE MANNOSYLTRANSFERASE SUBUNIT 1"/>
    <property type="match status" value="1"/>
</dbReference>
<proteinExistence type="inferred from homology"/>
<dbReference type="Gene3D" id="3.90.550.10">
    <property type="entry name" value="Spore Coat Polysaccharide Biosynthesis Protein SpsA, Chain A"/>
    <property type="match status" value="1"/>
</dbReference>
<dbReference type="CDD" id="cd06442">
    <property type="entry name" value="DPM1_like"/>
    <property type="match status" value="1"/>
</dbReference>
<dbReference type="FunFam" id="3.90.550.10:FF:000122">
    <property type="entry name" value="Dolichol-phosphate mannosyltransferase subunit 1"/>
    <property type="match status" value="1"/>
</dbReference>
<dbReference type="GO" id="GO:0016020">
    <property type="term" value="C:membrane"/>
    <property type="evidence" value="ECO:0007669"/>
    <property type="project" value="GOC"/>
</dbReference>
<name>B9XN17_PEDPL</name>
<comment type="caution">
    <text evidence="6">The sequence shown here is derived from an EMBL/GenBank/DDBJ whole genome shotgun (WGS) entry which is preliminary data.</text>
</comment>
<feature type="domain" description="Glycosyltransferase 2-like" evidence="5">
    <location>
        <begin position="6"/>
        <end position="169"/>
    </location>
</feature>
<sequence>MNQTLVVVPTYNERDNLPPLVERLLKLPVPVDLLVVDDNSPDGTGKLADELAAKHPAVHVLHRQQKQGLGRAYCAGFTWALERDYEFIMEMDGDFSHNPDDIPRFIEAAQNAYLVLGSRYCNGIRVINWPLSRLMLSKGAAEYVRLITGMPFTDPTGGFKCFRRRALQSLDLNTIESNGYCFQIEMTHKIWRQGMQVVEVPIIFTDRFQGTSKMSGGIINEALWMVWKLWFQNGLRRSPRSKVPPPEPIKQANSPQHAK</sequence>
<keyword evidence="2" id="KW-0328">Glycosyltransferase</keyword>
<dbReference type="STRING" id="320771.Cflav_PD1986"/>
<dbReference type="InterPro" id="IPR001173">
    <property type="entry name" value="Glyco_trans_2-like"/>
</dbReference>
<dbReference type="OrthoDB" id="9810303at2"/>
<protein>
    <submittedName>
        <fullName evidence="6">Glycosyl transferase family 2</fullName>
    </submittedName>
</protein>
<dbReference type="Proteomes" id="UP000003688">
    <property type="component" value="Unassembled WGS sequence"/>
</dbReference>
<dbReference type="GO" id="GO:0004582">
    <property type="term" value="F:dolichyl-phosphate beta-D-mannosyltransferase activity"/>
    <property type="evidence" value="ECO:0007669"/>
    <property type="project" value="InterPro"/>
</dbReference>
<evidence type="ECO:0000313" key="7">
    <source>
        <dbReference type="Proteomes" id="UP000003688"/>
    </source>
</evidence>
<gene>
    <name evidence="6" type="ORF">Cflav_PD1986</name>
</gene>
<evidence type="ECO:0000256" key="1">
    <source>
        <dbReference type="ARBA" id="ARBA00006739"/>
    </source>
</evidence>
<dbReference type="PANTHER" id="PTHR43398:SF1">
    <property type="entry name" value="DOLICHOL-PHOSPHATE MANNOSYLTRANSFERASE SUBUNIT 1"/>
    <property type="match status" value="1"/>
</dbReference>
<reference evidence="6 7" key="1">
    <citation type="journal article" date="2011" name="J. Bacteriol.">
        <title>Genome sequence of 'Pedosphaera parvula' Ellin514, an aerobic Verrucomicrobial isolate from pasture soil.</title>
        <authorList>
            <person name="Kant R."/>
            <person name="van Passel M.W."/>
            <person name="Sangwan P."/>
            <person name="Palva A."/>
            <person name="Lucas S."/>
            <person name="Copeland A."/>
            <person name="Lapidus A."/>
            <person name="Glavina Del Rio T."/>
            <person name="Dalin E."/>
            <person name="Tice H."/>
            <person name="Bruce D."/>
            <person name="Goodwin L."/>
            <person name="Pitluck S."/>
            <person name="Chertkov O."/>
            <person name="Larimer F.W."/>
            <person name="Land M.L."/>
            <person name="Hauser L."/>
            <person name="Brettin T.S."/>
            <person name="Detter J.C."/>
            <person name="Han S."/>
            <person name="de Vos W.M."/>
            <person name="Janssen P.H."/>
            <person name="Smidt H."/>
        </authorList>
    </citation>
    <scope>NUCLEOTIDE SEQUENCE [LARGE SCALE GENOMIC DNA]</scope>
    <source>
        <strain evidence="6 7">Ellin514</strain>
    </source>
</reference>
<comment type="similarity">
    <text evidence="1">Belongs to the glycosyltransferase 2 family.</text>
</comment>
<keyword evidence="7" id="KW-1185">Reference proteome</keyword>
<dbReference type="AlphaFoldDB" id="B9XN17"/>
<dbReference type="SUPFAM" id="SSF53448">
    <property type="entry name" value="Nucleotide-diphospho-sugar transferases"/>
    <property type="match status" value="1"/>
</dbReference>
<dbReference type="GO" id="GO:0009247">
    <property type="term" value="P:glycolipid biosynthetic process"/>
    <property type="evidence" value="ECO:0007669"/>
    <property type="project" value="TreeGrafter"/>
</dbReference>
<evidence type="ECO:0000256" key="2">
    <source>
        <dbReference type="ARBA" id="ARBA00022676"/>
    </source>
</evidence>
<feature type="region of interest" description="Disordered" evidence="4">
    <location>
        <begin position="238"/>
        <end position="259"/>
    </location>
</feature>
<accession>B9XN17</accession>